<feature type="compositionally biased region" description="Polar residues" evidence="1">
    <location>
        <begin position="47"/>
        <end position="62"/>
    </location>
</feature>
<dbReference type="AlphaFoldDB" id="A0A364L904"/>
<feature type="region of interest" description="Disordered" evidence="1">
    <location>
        <begin position="29"/>
        <end position="66"/>
    </location>
</feature>
<dbReference type="STRING" id="1196081.A0A364L904"/>
<feature type="compositionally biased region" description="Low complexity" evidence="1">
    <location>
        <begin position="35"/>
        <end position="46"/>
    </location>
</feature>
<comment type="caution">
    <text evidence="3">The sequence shown here is derived from an EMBL/GenBank/DDBJ whole genome shotgun (WGS) entry which is preliminary data.</text>
</comment>
<feature type="transmembrane region" description="Helical" evidence="2">
    <location>
        <begin position="140"/>
        <end position="157"/>
    </location>
</feature>
<evidence type="ECO:0000313" key="4">
    <source>
        <dbReference type="Proteomes" id="UP000249363"/>
    </source>
</evidence>
<gene>
    <name evidence="3" type="ORF">BHQ10_008307</name>
</gene>
<evidence type="ECO:0000256" key="2">
    <source>
        <dbReference type="SAM" id="Phobius"/>
    </source>
</evidence>
<keyword evidence="4" id="KW-1185">Reference proteome</keyword>
<evidence type="ECO:0000256" key="1">
    <source>
        <dbReference type="SAM" id="MobiDB-lite"/>
    </source>
</evidence>
<feature type="transmembrane region" description="Helical" evidence="2">
    <location>
        <begin position="103"/>
        <end position="120"/>
    </location>
</feature>
<protein>
    <submittedName>
        <fullName evidence="3">Uncharacterized protein</fullName>
    </submittedName>
</protein>
<accession>A0A364L904</accession>
<keyword evidence="2" id="KW-0472">Membrane</keyword>
<keyword evidence="2" id="KW-0812">Transmembrane</keyword>
<dbReference type="GeneID" id="63797521"/>
<dbReference type="RefSeq" id="XP_040736809.1">
    <property type="nucleotide sequence ID" value="XM_040881098.1"/>
</dbReference>
<organism evidence="3 4">
    <name type="scientific">Talaromyces amestolkiae</name>
    <dbReference type="NCBI Taxonomy" id="1196081"/>
    <lineage>
        <taxon>Eukaryota</taxon>
        <taxon>Fungi</taxon>
        <taxon>Dikarya</taxon>
        <taxon>Ascomycota</taxon>
        <taxon>Pezizomycotina</taxon>
        <taxon>Eurotiomycetes</taxon>
        <taxon>Eurotiomycetidae</taxon>
        <taxon>Eurotiales</taxon>
        <taxon>Trichocomaceae</taxon>
        <taxon>Talaromyces</taxon>
        <taxon>Talaromyces sect. Talaromyces</taxon>
    </lineage>
</organism>
<proteinExistence type="predicted"/>
<dbReference type="EMBL" id="MIKG01000018">
    <property type="protein sequence ID" value="RAO72295.1"/>
    <property type="molecule type" value="Genomic_DNA"/>
</dbReference>
<evidence type="ECO:0000313" key="3">
    <source>
        <dbReference type="EMBL" id="RAO72295.1"/>
    </source>
</evidence>
<sequence length="288" mass="32155">MFKRPLVLLSSAKPCLKTPVFQPSRHFTSQAPRLAKSSARQASKAQPNTKPASKKPASQQPPRKNITDIRFIGRKSASYAEIDRKVAQKGEVVLFKSSSQRSYITGAYGIAAFAFGYAVINSSLDYQDTRANLAYWQKSLNIGVCIVMSVMGTVFISRTSRLVRDITAVDIKGKTFLRVRVRSMTPFRRPYTVTVAPNQMLFHERLVAGSPMPQAKDLKISFLKNPLKAINFSLFKTFISIRRIFTQEDFIMMEMQGQKGAYRVGIDGYVSDDLLALASPTGQPVGQR</sequence>
<dbReference type="Proteomes" id="UP000249363">
    <property type="component" value="Unassembled WGS sequence"/>
</dbReference>
<name>A0A364L904_TALAM</name>
<reference evidence="3 4" key="1">
    <citation type="journal article" date="2017" name="Biotechnol. Biofuels">
        <title>Differential beta-glucosidase expression as a function of carbon source availability in Talaromyces amestolkiae: a genomic and proteomic approach.</title>
        <authorList>
            <person name="de Eugenio L.I."/>
            <person name="Mendez-Liter J.A."/>
            <person name="Nieto-Dominguez M."/>
            <person name="Alonso L."/>
            <person name="Gil-Munoz J."/>
            <person name="Barriuso J."/>
            <person name="Prieto A."/>
            <person name="Martinez M.J."/>
        </authorList>
    </citation>
    <scope>NUCLEOTIDE SEQUENCE [LARGE SCALE GENOMIC DNA]</scope>
    <source>
        <strain evidence="3 4">CIB</strain>
    </source>
</reference>
<dbReference type="OrthoDB" id="4140442at2759"/>
<keyword evidence="2" id="KW-1133">Transmembrane helix</keyword>